<feature type="compositionally biased region" description="Polar residues" evidence="1">
    <location>
        <begin position="101"/>
        <end position="111"/>
    </location>
</feature>
<feature type="region of interest" description="Disordered" evidence="1">
    <location>
        <begin position="101"/>
        <end position="125"/>
    </location>
</feature>
<feature type="region of interest" description="Disordered" evidence="1">
    <location>
        <begin position="784"/>
        <end position="834"/>
    </location>
</feature>
<dbReference type="Proteomes" id="UP000198931">
    <property type="component" value="Unassembled WGS sequence"/>
</dbReference>
<accession>A0A1I3H1N9</accession>
<dbReference type="RefSeq" id="WP_090080393.1">
    <property type="nucleotide sequence ID" value="NZ_FOQT01000003.1"/>
</dbReference>
<sequence>MAIYFVIKNMNSYMKKPLFFLFSFLIIFSCSTRKKKSDSTFMKGFFTYYNTLFNSKEALETELRNRDKSHKDNFYAPYIQLLTYEEDASLLNDLNNGNSADNPGFGNQQMGPPSPNSNSNNSSKSATVLQISEAKALKAIEKYSVLKNGVEKNKKMFDAHIILAQSRIYQNKPLESLDALNYIFTHMSKDKRLPLAKIYEAFAYSKMENYYKANELFLALKQNKIKKNYRKMASLYYSEMLLKNGKRELAVDELENAYALNKNKKIRSRISFLRGQILANLGKNEEARESFVTAYKNANDFEFEVKSQVEIAKTFNGKDDDYEGAKKYLENISKKGTYVSRKNEFYYALGLMANKAGKPDEAKEFFAQSLKEKISDPQIRGLDYYEIGKAYFEKDDYLSAGAYYDSALVVMNYQPTKILLQEQSGNIKKLTANYYLIKKNDSILSLAKMTEAEKEAYFQKYIDGIRAKEAIELAKQKSEERSKGFDTGDYSANSIFNTSAQASFADNPGSSSKGFYFANQNAVSRGESDFKRTWGDRSLIDNWRTSARVNTLQDLKNEALGNTSTKDPRRLETAFYIEKIPTDGSAILALKKQRDTASLGLGRMFDSYFGNTKLATKTLYDLVDVKPEDDVKLQALYQIFSMNYEKNPESAERAKAMIISDFPYSSYAEYVKNPKNANFSQSSADVEKTYAEAFELYQQEKFEESKKVIEMALEKYPKDGLVPKFALLNAFDTGKTSGKEIMILQLEQIALNYSKTSEGLKAKEMLKYLKSDITIEKTDDNGAVISDKPVQQTTTIDQPVTDPNGGTEVRGIPSNSQKIGPPELKNRPKSPTNN</sequence>
<name>A0A1I3H1N9_9FLAO</name>
<evidence type="ECO:0000313" key="3">
    <source>
        <dbReference type="Proteomes" id="UP000198931"/>
    </source>
</evidence>
<dbReference type="EMBL" id="FOQT01000003">
    <property type="protein sequence ID" value="SFI29758.1"/>
    <property type="molecule type" value="Genomic_DNA"/>
</dbReference>
<organism evidence="2 3">
    <name type="scientific">Halpernia frigidisoli</name>
    <dbReference type="NCBI Taxonomy" id="1125876"/>
    <lineage>
        <taxon>Bacteria</taxon>
        <taxon>Pseudomonadati</taxon>
        <taxon>Bacteroidota</taxon>
        <taxon>Flavobacteriia</taxon>
        <taxon>Flavobacteriales</taxon>
        <taxon>Weeksellaceae</taxon>
        <taxon>Chryseobacterium group</taxon>
        <taxon>Halpernia</taxon>
    </lineage>
</organism>
<dbReference type="Gene3D" id="1.25.40.10">
    <property type="entry name" value="Tetratricopeptide repeat domain"/>
    <property type="match status" value="3"/>
</dbReference>
<dbReference type="AlphaFoldDB" id="A0A1I3H1N9"/>
<dbReference type="STRING" id="1125876.SAMN05443292_2148"/>
<evidence type="ECO:0000313" key="2">
    <source>
        <dbReference type="EMBL" id="SFI29758.1"/>
    </source>
</evidence>
<dbReference type="Pfam" id="PF13432">
    <property type="entry name" value="TPR_16"/>
    <property type="match status" value="1"/>
</dbReference>
<protein>
    <submittedName>
        <fullName evidence="2">Tetratricopeptide repeat-containing protein</fullName>
    </submittedName>
</protein>
<dbReference type="SMART" id="SM00028">
    <property type="entry name" value="TPR"/>
    <property type="match status" value="4"/>
</dbReference>
<feature type="compositionally biased region" description="Polar residues" evidence="1">
    <location>
        <begin position="789"/>
        <end position="798"/>
    </location>
</feature>
<keyword evidence="3" id="KW-1185">Reference proteome</keyword>
<evidence type="ECO:0000256" key="1">
    <source>
        <dbReference type="SAM" id="MobiDB-lite"/>
    </source>
</evidence>
<reference evidence="2 3" key="1">
    <citation type="submission" date="2016-10" db="EMBL/GenBank/DDBJ databases">
        <authorList>
            <person name="de Groot N.N."/>
        </authorList>
    </citation>
    <scope>NUCLEOTIDE SEQUENCE [LARGE SCALE GENOMIC DNA]</scope>
    <source>
        <strain evidence="2 3">DSM 26000</strain>
    </source>
</reference>
<proteinExistence type="predicted"/>
<dbReference type="SUPFAM" id="SSF48452">
    <property type="entry name" value="TPR-like"/>
    <property type="match status" value="1"/>
</dbReference>
<dbReference type="InterPro" id="IPR019734">
    <property type="entry name" value="TPR_rpt"/>
</dbReference>
<gene>
    <name evidence="2" type="ORF">SAMN05443292_2148</name>
</gene>
<dbReference type="InterPro" id="IPR011990">
    <property type="entry name" value="TPR-like_helical_dom_sf"/>
</dbReference>